<sequence>MLNNNGSIRAFREFLAYSLKVQILQSKIDEARPRFRRDVLHKEKASISIAQFYVQMGRVFDKRARSTSMGTAQDALSYIN</sequence>
<organism evidence="1 2">
    <name type="scientific">Candidatus Ryanbacteria bacterium RIFCSPHIGHO2_01_45_13</name>
    <dbReference type="NCBI Taxonomy" id="1802112"/>
    <lineage>
        <taxon>Bacteria</taxon>
        <taxon>Candidatus Ryaniibacteriota</taxon>
    </lineage>
</organism>
<dbReference type="EMBL" id="MHNI01000007">
    <property type="protein sequence ID" value="OGZ43413.1"/>
    <property type="molecule type" value="Genomic_DNA"/>
</dbReference>
<protein>
    <submittedName>
        <fullName evidence="1">Uncharacterized protein</fullName>
    </submittedName>
</protein>
<gene>
    <name evidence="1" type="ORF">A2W41_04080</name>
</gene>
<dbReference type="AlphaFoldDB" id="A0A1G2FZB3"/>
<evidence type="ECO:0000313" key="2">
    <source>
        <dbReference type="Proteomes" id="UP000176700"/>
    </source>
</evidence>
<comment type="caution">
    <text evidence="1">The sequence shown here is derived from an EMBL/GenBank/DDBJ whole genome shotgun (WGS) entry which is preliminary data.</text>
</comment>
<accession>A0A1G2FZB3</accession>
<name>A0A1G2FZB3_9BACT</name>
<reference evidence="1 2" key="1">
    <citation type="journal article" date="2016" name="Nat. Commun.">
        <title>Thousands of microbial genomes shed light on interconnected biogeochemical processes in an aquifer system.</title>
        <authorList>
            <person name="Anantharaman K."/>
            <person name="Brown C.T."/>
            <person name="Hug L.A."/>
            <person name="Sharon I."/>
            <person name="Castelle C.J."/>
            <person name="Probst A.J."/>
            <person name="Thomas B.C."/>
            <person name="Singh A."/>
            <person name="Wilkins M.J."/>
            <person name="Karaoz U."/>
            <person name="Brodie E.L."/>
            <person name="Williams K.H."/>
            <person name="Hubbard S.S."/>
            <person name="Banfield J.F."/>
        </authorList>
    </citation>
    <scope>NUCLEOTIDE SEQUENCE [LARGE SCALE GENOMIC DNA]</scope>
</reference>
<dbReference type="Proteomes" id="UP000176700">
    <property type="component" value="Unassembled WGS sequence"/>
</dbReference>
<evidence type="ECO:0000313" key="1">
    <source>
        <dbReference type="EMBL" id="OGZ43413.1"/>
    </source>
</evidence>
<proteinExistence type="predicted"/>